<organism evidence="8 9">
    <name type="scientific">Alloacidobacterium dinghuense</name>
    <dbReference type="NCBI Taxonomy" id="2763107"/>
    <lineage>
        <taxon>Bacteria</taxon>
        <taxon>Pseudomonadati</taxon>
        <taxon>Acidobacteriota</taxon>
        <taxon>Terriglobia</taxon>
        <taxon>Terriglobales</taxon>
        <taxon>Acidobacteriaceae</taxon>
        <taxon>Alloacidobacterium</taxon>
    </lineage>
</organism>
<name>A0A7G8BI89_9BACT</name>
<feature type="transmembrane region" description="Helical" evidence="7">
    <location>
        <begin position="283"/>
        <end position="306"/>
    </location>
</feature>
<dbReference type="PIRSF" id="PIRSF006060">
    <property type="entry name" value="AA_transporter"/>
    <property type="match status" value="1"/>
</dbReference>
<gene>
    <name evidence="8" type="ORF">H7849_25285</name>
</gene>
<accession>A0A7G8BI89</accession>
<keyword evidence="4 7" id="KW-0812">Transmembrane</keyword>
<evidence type="ECO:0000256" key="7">
    <source>
        <dbReference type="SAM" id="Phobius"/>
    </source>
</evidence>
<dbReference type="EMBL" id="CP060394">
    <property type="protein sequence ID" value="QNI32259.1"/>
    <property type="molecule type" value="Genomic_DNA"/>
</dbReference>
<proteinExistence type="predicted"/>
<sequence>MPETPTPCALKRELGLFDLVLFYVAGGLSLRWIATAAAAGPSTIVVWIFACLCFFVPLAACVLELSSRYPEEGGLYVWTQRAFGDFSGFIAAWTYWMSNLPYFPAVLYFGAGSALFALGKRGEHLTNEPKYYMLFALSWLALITLLNIFGLRRVKWLNNCSTIGTWIPVVVLLGLGAIFASRYGSATSFAGAQLIPHADLKNAIFWSTIFFAFGGVETGSFMGEEIKDPRRTIPRSIVIAGALIVLCYVAGTIAMLIALPSSAITGVGGFVSAISLMCTKLSLGWLITPVALLVVFNSIGSATAYLSSTSRLPFVAGIDRYLPPVFGRVHPRWCTPWIAIGAYGLVGMLCALLSQAGTTVRSAYDVLVSMSIITYFIPFAFLFASMIRLQREPAPAGTILIPGGKPVAIVLASLGLLTTLLTIVLSVIPPDEEPNKPLAVMKVIGSTIFLVSAGVAIYYASNRRLRRATALYPVEKQ</sequence>
<feature type="transmembrane region" description="Helical" evidence="7">
    <location>
        <begin position="440"/>
        <end position="460"/>
    </location>
</feature>
<dbReference type="InterPro" id="IPR050367">
    <property type="entry name" value="APC_superfamily"/>
</dbReference>
<reference evidence="8 9" key="1">
    <citation type="submission" date="2020-08" db="EMBL/GenBank/DDBJ databases">
        <title>Edaphobacter telluris sp. nov. and Acidobacterium dinghuensis sp. nov., two acidobacteria isolated from forest soil.</title>
        <authorList>
            <person name="Fu J."/>
            <person name="Qiu L."/>
        </authorList>
    </citation>
    <scope>NUCLEOTIDE SEQUENCE [LARGE SCALE GENOMIC DNA]</scope>
    <source>
        <strain evidence="8">4Y35</strain>
    </source>
</reference>
<evidence type="ECO:0000256" key="5">
    <source>
        <dbReference type="ARBA" id="ARBA00022989"/>
    </source>
</evidence>
<dbReference type="Gene3D" id="1.20.1740.10">
    <property type="entry name" value="Amino acid/polyamine transporter I"/>
    <property type="match status" value="1"/>
</dbReference>
<dbReference type="RefSeq" id="WP_186743214.1">
    <property type="nucleotide sequence ID" value="NZ_CP060394.1"/>
</dbReference>
<keyword evidence="6 7" id="KW-0472">Membrane</keyword>
<dbReference type="PANTHER" id="PTHR42770">
    <property type="entry name" value="AMINO ACID TRANSPORTER-RELATED"/>
    <property type="match status" value="1"/>
</dbReference>
<feature type="transmembrane region" description="Helical" evidence="7">
    <location>
        <begin position="163"/>
        <end position="180"/>
    </location>
</feature>
<comment type="subcellular location">
    <subcellularLocation>
        <location evidence="1">Cell membrane</location>
        <topology evidence="1">Multi-pass membrane protein</topology>
    </subcellularLocation>
</comment>
<dbReference type="GO" id="GO:0005886">
    <property type="term" value="C:plasma membrane"/>
    <property type="evidence" value="ECO:0007669"/>
    <property type="project" value="UniProtKB-SubCell"/>
</dbReference>
<keyword evidence="9" id="KW-1185">Reference proteome</keyword>
<dbReference type="GO" id="GO:0022857">
    <property type="term" value="F:transmembrane transporter activity"/>
    <property type="evidence" value="ECO:0007669"/>
    <property type="project" value="InterPro"/>
</dbReference>
<feature type="transmembrane region" description="Helical" evidence="7">
    <location>
        <begin position="237"/>
        <end position="263"/>
    </location>
</feature>
<feature type="transmembrane region" description="Helical" evidence="7">
    <location>
        <begin position="337"/>
        <end position="354"/>
    </location>
</feature>
<dbReference type="KEGG" id="adin:H7849_25285"/>
<evidence type="ECO:0000313" key="9">
    <source>
        <dbReference type="Proteomes" id="UP000515312"/>
    </source>
</evidence>
<feature type="transmembrane region" description="Helical" evidence="7">
    <location>
        <begin position="366"/>
        <end position="387"/>
    </location>
</feature>
<evidence type="ECO:0000256" key="6">
    <source>
        <dbReference type="ARBA" id="ARBA00023136"/>
    </source>
</evidence>
<feature type="transmembrane region" description="Helical" evidence="7">
    <location>
        <begin position="131"/>
        <end position="151"/>
    </location>
</feature>
<feature type="transmembrane region" description="Helical" evidence="7">
    <location>
        <begin position="20"/>
        <end position="38"/>
    </location>
</feature>
<feature type="transmembrane region" description="Helical" evidence="7">
    <location>
        <begin position="407"/>
        <end position="428"/>
    </location>
</feature>
<dbReference type="InterPro" id="IPR002293">
    <property type="entry name" value="AA/rel_permease1"/>
</dbReference>
<dbReference type="PANTHER" id="PTHR42770:SF15">
    <property type="entry name" value="GLUTAMATE_GAMMA-AMINOBUTYRATE ANTIPORTER-RELATED"/>
    <property type="match status" value="1"/>
</dbReference>
<keyword evidence="5 7" id="KW-1133">Transmembrane helix</keyword>
<dbReference type="Pfam" id="PF13520">
    <property type="entry name" value="AA_permease_2"/>
    <property type="match status" value="1"/>
</dbReference>
<protein>
    <submittedName>
        <fullName evidence="8">APC family permease</fullName>
    </submittedName>
</protein>
<evidence type="ECO:0000256" key="3">
    <source>
        <dbReference type="ARBA" id="ARBA00022475"/>
    </source>
</evidence>
<feature type="transmembrane region" description="Helical" evidence="7">
    <location>
        <begin position="44"/>
        <end position="63"/>
    </location>
</feature>
<evidence type="ECO:0000256" key="4">
    <source>
        <dbReference type="ARBA" id="ARBA00022692"/>
    </source>
</evidence>
<keyword evidence="3" id="KW-1003">Cell membrane</keyword>
<evidence type="ECO:0000256" key="1">
    <source>
        <dbReference type="ARBA" id="ARBA00004651"/>
    </source>
</evidence>
<dbReference type="Proteomes" id="UP000515312">
    <property type="component" value="Chromosome"/>
</dbReference>
<evidence type="ECO:0000313" key="8">
    <source>
        <dbReference type="EMBL" id="QNI32259.1"/>
    </source>
</evidence>
<evidence type="ECO:0000256" key="2">
    <source>
        <dbReference type="ARBA" id="ARBA00022448"/>
    </source>
</evidence>
<keyword evidence="2" id="KW-0813">Transport</keyword>
<dbReference type="AlphaFoldDB" id="A0A7G8BI89"/>